<dbReference type="Proteomes" id="UP001229421">
    <property type="component" value="Unassembled WGS sequence"/>
</dbReference>
<dbReference type="Gene3D" id="3.40.50.10490">
    <property type="entry name" value="Glucose-6-phosphate isomerase like protein, domain 1"/>
    <property type="match status" value="1"/>
</dbReference>
<evidence type="ECO:0000256" key="1">
    <source>
        <dbReference type="ARBA" id="ARBA00006242"/>
    </source>
</evidence>
<dbReference type="InterPro" id="IPR018130">
    <property type="entry name" value="Ribosomal_uS2_CS"/>
</dbReference>
<organism evidence="5 6">
    <name type="scientific">Tagetes erecta</name>
    <name type="common">African marigold</name>
    <dbReference type="NCBI Taxonomy" id="13708"/>
    <lineage>
        <taxon>Eukaryota</taxon>
        <taxon>Viridiplantae</taxon>
        <taxon>Streptophyta</taxon>
        <taxon>Embryophyta</taxon>
        <taxon>Tracheophyta</taxon>
        <taxon>Spermatophyta</taxon>
        <taxon>Magnoliopsida</taxon>
        <taxon>eudicotyledons</taxon>
        <taxon>Gunneridae</taxon>
        <taxon>Pentapetalae</taxon>
        <taxon>asterids</taxon>
        <taxon>campanulids</taxon>
        <taxon>Asterales</taxon>
        <taxon>Asteraceae</taxon>
        <taxon>Asteroideae</taxon>
        <taxon>Heliantheae alliance</taxon>
        <taxon>Tageteae</taxon>
        <taxon>Tagetes</taxon>
    </lineage>
</organism>
<sequence>MGRDIAKYHLSFAIRLNCRGEMTRGYWNINLEEMMEAGVHFGHGTWKWNPKMAPYISAKRKGIKGIIVKALGAYENCNPCSGSFINYPTNGLEQRNEEEIEGCFRCWEDSSYI</sequence>
<name>A0AAD8JM14_TARER</name>
<dbReference type="GO" id="GO:0006412">
    <property type="term" value="P:translation"/>
    <property type="evidence" value="ECO:0007669"/>
    <property type="project" value="InterPro"/>
</dbReference>
<dbReference type="SUPFAM" id="SSF52313">
    <property type="entry name" value="Ribosomal protein S2"/>
    <property type="match status" value="1"/>
</dbReference>
<protein>
    <recommendedName>
        <fullName evidence="4">Small ribosomal subunit protein uS2c</fullName>
    </recommendedName>
</protein>
<dbReference type="InterPro" id="IPR023591">
    <property type="entry name" value="Ribosomal_uS2_flav_dom_sf"/>
</dbReference>
<keyword evidence="6" id="KW-1185">Reference proteome</keyword>
<keyword evidence="2" id="KW-0689">Ribosomal protein</keyword>
<gene>
    <name evidence="5" type="ORF">QVD17_41387</name>
</gene>
<evidence type="ECO:0000313" key="6">
    <source>
        <dbReference type="Proteomes" id="UP001229421"/>
    </source>
</evidence>
<comment type="caution">
    <text evidence="5">The sequence shown here is derived from an EMBL/GenBank/DDBJ whole genome shotgun (WGS) entry which is preliminary data.</text>
</comment>
<accession>A0AAD8JM14</accession>
<evidence type="ECO:0000313" key="5">
    <source>
        <dbReference type="EMBL" id="KAK1406101.1"/>
    </source>
</evidence>
<evidence type="ECO:0000256" key="4">
    <source>
        <dbReference type="ARBA" id="ARBA00035155"/>
    </source>
</evidence>
<dbReference type="Pfam" id="PF00318">
    <property type="entry name" value="Ribosomal_S2"/>
    <property type="match status" value="1"/>
</dbReference>
<dbReference type="InterPro" id="IPR001865">
    <property type="entry name" value="Ribosomal_uS2"/>
</dbReference>
<dbReference type="PROSITE" id="PS00962">
    <property type="entry name" value="RIBOSOMAL_S2_1"/>
    <property type="match status" value="1"/>
</dbReference>
<dbReference type="InterPro" id="IPR005706">
    <property type="entry name" value="Ribosomal_uS2_bac/mit/plastid"/>
</dbReference>
<proteinExistence type="inferred from homology"/>
<comment type="similarity">
    <text evidence="1">Belongs to the universal ribosomal protein uS2 family.</text>
</comment>
<dbReference type="AlphaFoldDB" id="A0AAD8JM14"/>
<dbReference type="EMBL" id="JAUHHV010000012">
    <property type="protein sequence ID" value="KAK1406101.1"/>
    <property type="molecule type" value="Genomic_DNA"/>
</dbReference>
<evidence type="ECO:0000256" key="2">
    <source>
        <dbReference type="ARBA" id="ARBA00022980"/>
    </source>
</evidence>
<dbReference type="GO" id="GO:0005763">
    <property type="term" value="C:mitochondrial small ribosomal subunit"/>
    <property type="evidence" value="ECO:0007669"/>
    <property type="project" value="TreeGrafter"/>
</dbReference>
<dbReference type="PANTHER" id="PTHR12534:SF0">
    <property type="entry name" value="SMALL RIBOSOMAL SUBUNIT PROTEIN US2M"/>
    <property type="match status" value="1"/>
</dbReference>
<dbReference type="PANTHER" id="PTHR12534">
    <property type="entry name" value="30S RIBOSOMAL PROTEIN S2 PROKARYOTIC AND ORGANELLAR"/>
    <property type="match status" value="1"/>
</dbReference>
<evidence type="ECO:0000256" key="3">
    <source>
        <dbReference type="ARBA" id="ARBA00023274"/>
    </source>
</evidence>
<reference evidence="5" key="1">
    <citation type="journal article" date="2023" name="bioRxiv">
        <title>Improved chromosome-level genome assembly for marigold (Tagetes erecta).</title>
        <authorList>
            <person name="Jiang F."/>
            <person name="Yuan L."/>
            <person name="Wang S."/>
            <person name="Wang H."/>
            <person name="Xu D."/>
            <person name="Wang A."/>
            <person name="Fan W."/>
        </authorList>
    </citation>
    <scope>NUCLEOTIDE SEQUENCE</scope>
    <source>
        <strain evidence="5">WSJ</strain>
        <tissue evidence="5">Leaf</tissue>
    </source>
</reference>
<dbReference type="GO" id="GO:0003735">
    <property type="term" value="F:structural constituent of ribosome"/>
    <property type="evidence" value="ECO:0007669"/>
    <property type="project" value="InterPro"/>
</dbReference>
<keyword evidence="3" id="KW-0687">Ribonucleoprotein</keyword>